<protein>
    <submittedName>
        <fullName evidence="3">SDR family NAD(P)-dependent oxidoreductase</fullName>
    </submittedName>
</protein>
<dbReference type="PANTHER" id="PTHR43975:SF2">
    <property type="entry name" value="EG:BACR7A4.14 PROTEIN-RELATED"/>
    <property type="match status" value="1"/>
</dbReference>
<organism evidence="3 4">
    <name type="scientific">Streptomyces armeniacus</name>
    <dbReference type="NCBI Taxonomy" id="83291"/>
    <lineage>
        <taxon>Bacteria</taxon>
        <taxon>Bacillati</taxon>
        <taxon>Actinomycetota</taxon>
        <taxon>Actinomycetes</taxon>
        <taxon>Kitasatosporales</taxon>
        <taxon>Streptomycetaceae</taxon>
        <taxon>Streptomyces</taxon>
    </lineage>
</organism>
<evidence type="ECO:0000256" key="2">
    <source>
        <dbReference type="ARBA" id="ARBA00023002"/>
    </source>
</evidence>
<proteinExistence type="inferred from homology"/>
<sequence length="274" mass="28505">MLPSFEVRRTSNTGDHWRTTVRTPTAGSFTDQVVIVTGAGSGIGRATAEAYAEAGAYVLGVGRRAEALDKTAAAHTGIAAFPADITEEGGPERVVRAAVERWGRLDVLVNNAGAFAVLPLAEATEDGIARILATNVTAPSLLARAALPHLKAARGAIVNVSSTYGHRPAPHAGHYAASKAALEQLTRSWAVELAPDRIRVNGVAPGPTESEALAASGLPDAAIDRIKAEEAARIPLGRRGEPAEVAAWIVRLSDSHTAWLTGQILTVDGGLELL</sequence>
<evidence type="ECO:0000313" key="3">
    <source>
        <dbReference type="EMBL" id="AXK35521.1"/>
    </source>
</evidence>
<evidence type="ECO:0000313" key="4">
    <source>
        <dbReference type="Proteomes" id="UP000254425"/>
    </source>
</evidence>
<dbReference type="InterPro" id="IPR002347">
    <property type="entry name" value="SDR_fam"/>
</dbReference>
<keyword evidence="4" id="KW-1185">Reference proteome</keyword>
<dbReference type="KEGG" id="sarm:DVA86_25585"/>
<dbReference type="InterPro" id="IPR036291">
    <property type="entry name" value="NAD(P)-bd_dom_sf"/>
</dbReference>
<dbReference type="PROSITE" id="PS00061">
    <property type="entry name" value="ADH_SHORT"/>
    <property type="match status" value="1"/>
</dbReference>
<dbReference type="AlphaFoldDB" id="A0A345XV55"/>
<comment type="similarity">
    <text evidence="1">Belongs to the short-chain dehydrogenases/reductases (SDR) family.</text>
</comment>
<dbReference type="CDD" id="cd05233">
    <property type="entry name" value="SDR_c"/>
    <property type="match status" value="1"/>
</dbReference>
<accession>A0A345XV55</accession>
<dbReference type="GO" id="GO:0016491">
    <property type="term" value="F:oxidoreductase activity"/>
    <property type="evidence" value="ECO:0007669"/>
    <property type="project" value="UniProtKB-KW"/>
</dbReference>
<evidence type="ECO:0000256" key="1">
    <source>
        <dbReference type="ARBA" id="ARBA00006484"/>
    </source>
</evidence>
<keyword evidence="2" id="KW-0560">Oxidoreductase</keyword>
<gene>
    <name evidence="3" type="ORF">DVA86_25585</name>
</gene>
<dbReference type="PRINTS" id="PR00081">
    <property type="entry name" value="GDHRDH"/>
</dbReference>
<name>A0A345XV55_9ACTN</name>
<dbReference type="EMBL" id="CP031320">
    <property type="protein sequence ID" value="AXK35521.1"/>
    <property type="molecule type" value="Genomic_DNA"/>
</dbReference>
<reference evidence="3 4" key="1">
    <citation type="submission" date="2018-07" db="EMBL/GenBank/DDBJ databases">
        <title>Draft genome of the type strain Streptomyces armeniacus ATCC 15676.</title>
        <authorList>
            <person name="Labana P."/>
            <person name="Gosse J.T."/>
            <person name="Boddy C.N."/>
        </authorList>
    </citation>
    <scope>NUCLEOTIDE SEQUENCE [LARGE SCALE GENOMIC DNA]</scope>
    <source>
        <strain evidence="3 4">ATCC 15676</strain>
    </source>
</reference>
<dbReference type="PANTHER" id="PTHR43975">
    <property type="entry name" value="ZGC:101858"/>
    <property type="match status" value="1"/>
</dbReference>
<dbReference type="SUPFAM" id="SSF51735">
    <property type="entry name" value="NAD(P)-binding Rossmann-fold domains"/>
    <property type="match status" value="1"/>
</dbReference>
<dbReference type="PRINTS" id="PR00080">
    <property type="entry name" value="SDRFAMILY"/>
</dbReference>
<dbReference type="FunFam" id="3.40.50.720:FF:000084">
    <property type="entry name" value="Short-chain dehydrogenase reductase"/>
    <property type="match status" value="1"/>
</dbReference>
<dbReference type="Pfam" id="PF13561">
    <property type="entry name" value="adh_short_C2"/>
    <property type="match status" value="1"/>
</dbReference>
<dbReference type="Proteomes" id="UP000254425">
    <property type="component" value="Chromosome"/>
</dbReference>
<dbReference type="Gene3D" id="3.40.50.720">
    <property type="entry name" value="NAD(P)-binding Rossmann-like Domain"/>
    <property type="match status" value="1"/>
</dbReference>
<dbReference type="InterPro" id="IPR020904">
    <property type="entry name" value="Sc_DH/Rdtase_CS"/>
</dbReference>